<evidence type="ECO:0000256" key="5">
    <source>
        <dbReference type="ARBA" id="ARBA00022989"/>
    </source>
</evidence>
<evidence type="ECO:0000313" key="9">
    <source>
        <dbReference type="Proteomes" id="UP000504634"/>
    </source>
</evidence>
<comment type="subcellular location">
    <subcellularLocation>
        <location evidence="1 7">Endoplasmic reticulum membrane</location>
        <topology evidence="1 7">Multi-pass membrane protein</topology>
    </subcellularLocation>
</comment>
<proteinExistence type="inferred from homology"/>
<comment type="function">
    <text evidence="7">May be involved in the degradation of misfolded endoplasmic reticulum (ER) luminal proteins.</text>
</comment>
<dbReference type="GO" id="GO:0006950">
    <property type="term" value="P:response to stress"/>
    <property type="evidence" value="ECO:0007669"/>
    <property type="project" value="UniProtKB-ARBA"/>
</dbReference>
<dbReference type="Pfam" id="PF04511">
    <property type="entry name" value="DER1"/>
    <property type="match status" value="1"/>
</dbReference>
<keyword evidence="3 7" id="KW-0812">Transmembrane</keyword>
<reference evidence="10" key="1">
    <citation type="submission" date="2025-08" db="UniProtKB">
        <authorList>
            <consortium name="RefSeq"/>
        </authorList>
    </citation>
    <scope>IDENTIFICATION</scope>
    <source>
        <strain evidence="10">11010-0011.00</strain>
        <tissue evidence="10">Whole body</tissue>
    </source>
</reference>
<protein>
    <recommendedName>
        <fullName evidence="7">Derlin</fullName>
    </recommendedName>
</protein>
<dbReference type="GO" id="GO:0005789">
    <property type="term" value="C:endoplasmic reticulum membrane"/>
    <property type="evidence" value="ECO:0007669"/>
    <property type="project" value="UniProtKB-SubCell"/>
</dbReference>
<dbReference type="RefSeq" id="XP_030384217.1">
    <property type="nucleotide sequence ID" value="XM_030528357.1"/>
</dbReference>
<evidence type="ECO:0000313" key="10">
    <source>
        <dbReference type="RefSeq" id="XP_030384217.1"/>
    </source>
</evidence>
<evidence type="ECO:0000256" key="1">
    <source>
        <dbReference type="ARBA" id="ARBA00004477"/>
    </source>
</evidence>
<accession>A0A6J2UAM8</accession>
<feature type="transmembrane region" description="Helical" evidence="7">
    <location>
        <begin position="17"/>
        <end position="36"/>
    </location>
</feature>
<evidence type="ECO:0000256" key="8">
    <source>
        <dbReference type="SAM" id="MobiDB-lite"/>
    </source>
</evidence>
<keyword evidence="9" id="KW-1185">Reference proteome</keyword>
<feature type="transmembrane region" description="Helical" evidence="7">
    <location>
        <begin position="56"/>
        <end position="79"/>
    </location>
</feature>
<dbReference type="InterPro" id="IPR035952">
    <property type="entry name" value="Rhomboid-like_sf"/>
</dbReference>
<dbReference type="CTD" id="33369"/>
<keyword evidence="5 7" id="KW-1133">Transmembrane helix</keyword>
<dbReference type="PANTHER" id="PTHR11009">
    <property type="entry name" value="DER1-LIKE PROTEIN, DERLIN"/>
    <property type="match status" value="1"/>
</dbReference>
<gene>
    <name evidence="10" type="primary">LOC115631567</name>
</gene>
<dbReference type="OrthoDB" id="19102at2759"/>
<keyword evidence="6 7" id="KW-0472">Membrane</keyword>
<dbReference type="AlphaFoldDB" id="A0A6J2UAM8"/>
<sequence length="247" mass="28322">MADAGQWYNSLPRFTRYWLTATVGLSLLCRFGLLPMEYMYLSRELVFTRLQLWRCVTSLFVFPLSGATGFHFLINCYFITQYSQRLEKDQYARSPADYMYLLMIIAVLANLGGMLFNVYFLMDMLVVAITYIWCQLNKEVIVTFWFGSRFKAMYLPWVLAGIELIFHGSLASLVGIFNGHVYYFLKFQYPQELGGNALLETPQFLKRLVPDISGGISGFGVPPESRAPPPRQTQANTWGRGMALGRN</sequence>
<keyword evidence="4 7" id="KW-0256">Endoplasmic reticulum</keyword>
<evidence type="ECO:0000256" key="7">
    <source>
        <dbReference type="RuleBase" id="RU363059"/>
    </source>
</evidence>
<dbReference type="InterPro" id="IPR007599">
    <property type="entry name" value="DER1"/>
</dbReference>
<evidence type="ECO:0000256" key="2">
    <source>
        <dbReference type="ARBA" id="ARBA00008917"/>
    </source>
</evidence>
<dbReference type="Proteomes" id="UP000504634">
    <property type="component" value="Unplaced"/>
</dbReference>
<name>A0A6J2UAM8_DROLE</name>
<feature type="transmembrane region" description="Helical" evidence="7">
    <location>
        <begin position="153"/>
        <end position="177"/>
    </location>
</feature>
<comment type="similarity">
    <text evidence="2 7">Belongs to the derlin family.</text>
</comment>
<dbReference type="SUPFAM" id="SSF144091">
    <property type="entry name" value="Rhomboid-like"/>
    <property type="match status" value="1"/>
</dbReference>
<feature type="transmembrane region" description="Helical" evidence="7">
    <location>
        <begin position="100"/>
        <end position="133"/>
    </location>
</feature>
<evidence type="ECO:0000256" key="4">
    <source>
        <dbReference type="ARBA" id="ARBA00022824"/>
    </source>
</evidence>
<feature type="region of interest" description="Disordered" evidence="8">
    <location>
        <begin position="223"/>
        <end position="247"/>
    </location>
</feature>
<organism evidence="9 10">
    <name type="scientific">Drosophila lebanonensis</name>
    <name type="common">Fruit fly</name>
    <name type="synonym">Scaptodrosophila lebanonensis</name>
    <dbReference type="NCBI Taxonomy" id="7225"/>
    <lineage>
        <taxon>Eukaryota</taxon>
        <taxon>Metazoa</taxon>
        <taxon>Ecdysozoa</taxon>
        <taxon>Arthropoda</taxon>
        <taxon>Hexapoda</taxon>
        <taxon>Insecta</taxon>
        <taxon>Pterygota</taxon>
        <taxon>Neoptera</taxon>
        <taxon>Endopterygota</taxon>
        <taxon>Diptera</taxon>
        <taxon>Brachycera</taxon>
        <taxon>Muscomorpha</taxon>
        <taxon>Ephydroidea</taxon>
        <taxon>Drosophilidae</taxon>
        <taxon>Scaptodrosophila</taxon>
    </lineage>
</organism>
<evidence type="ECO:0000256" key="6">
    <source>
        <dbReference type="ARBA" id="ARBA00023136"/>
    </source>
</evidence>
<dbReference type="GeneID" id="115631567"/>
<evidence type="ECO:0000256" key="3">
    <source>
        <dbReference type="ARBA" id="ARBA00022692"/>
    </source>
</evidence>